<keyword evidence="1" id="KW-0732">Signal</keyword>
<organism evidence="2 3">
    <name type="scientific">Austropuccinia psidii MF-1</name>
    <dbReference type="NCBI Taxonomy" id="1389203"/>
    <lineage>
        <taxon>Eukaryota</taxon>
        <taxon>Fungi</taxon>
        <taxon>Dikarya</taxon>
        <taxon>Basidiomycota</taxon>
        <taxon>Pucciniomycotina</taxon>
        <taxon>Pucciniomycetes</taxon>
        <taxon>Pucciniales</taxon>
        <taxon>Sphaerophragmiaceae</taxon>
        <taxon>Austropuccinia</taxon>
    </lineage>
</organism>
<evidence type="ECO:0008006" key="4">
    <source>
        <dbReference type="Google" id="ProtNLM"/>
    </source>
</evidence>
<accession>A0A9Q3BXI3</accession>
<name>A0A9Q3BXI3_9BASI</name>
<evidence type="ECO:0000313" key="2">
    <source>
        <dbReference type="EMBL" id="MBW0473118.1"/>
    </source>
</evidence>
<sequence>MRAIYVVALVTILEGFFLPTSLATTHRLAKRDVGNDLFVSCDKGFSMGQCQKPFDDAWKDGKLQQFTTEHQFATYDVCKFTWWTDDTNGFTKSTQEDWGSVFSRIDKFCASTSQSGNTNRAVWVGSIDNSYLVFQVEVLDISNQRL</sequence>
<comment type="caution">
    <text evidence="2">The sequence shown here is derived from an EMBL/GenBank/DDBJ whole genome shotgun (WGS) entry which is preliminary data.</text>
</comment>
<protein>
    <recommendedName>
        <fullName evidence="4">Ecp2 effector protein domain-containing protein</fullName>
    </recommendedName>
</protein>
<dbReference type="EMBL" id="AVOT02003301">
    <property type="protein sequence ID" value="MBW0473118.1"/>
    <property type="molecule type" value="Genomic_DNA"/>
</dbReference>
<reference evidence="2" key="1">
    <citation type="submission" date="2021-03" db="EMBL/GenBank/DDBJ databases">
        <title>Draft genome sequence of rust myrtle Austropuccinia psidii MF-1, a brazilian biotype.</title>
        <authorList>
            <person name="Quecine M.C."/>
            <person name="Pachon D.M.R."/>
            <person name="Bonatelli M.L."/>
            <person name="Correr F.H."/>
            <person name="Franceschini L.M."/>
            <person name="Leite T.F."/>
            <person name="Margarido G.R.A."/>
            <person name="Almeida C.A."/>
            <person name="Ferrarezi J.A."/>
            <person name="Labate C.A."/>
        </authorList>
    </citation>
    <scope>NUCLEOTIDE SEQUENCE</scope>
    <source>
        <strain evidence="2">MF-1</strain>
    </source>
</reference>
<feature type="chain" id="PRO_5040385044" description="Ecp2 effector protein domain-containing protein" evidence="1">
    <location>
        <begin position="24"/>
        <end position="146"/>
    </location>
</feature>
<feature type="signal peptide" evidence="1">
    <location>
        <begin position="1"/>
        <end position="23"/>
    </location>
</feature>
<dbReference type="AlphaFoldDB" id="A0A9Q3BXI3"/>
<gene>
    <name evidence="2" type="ORF">O181_012833</name>
</gene>
<dbReference type="Proteomes" id="UP000765509">
    <property type="component" value="Unassembled WGS sequence"/>
</dbReference>
<evidence type="ECO:0000256" key="1">
    <source>
        <dbReference type="SAM" id="SignalP"/>
    </source>
</evidence>
<keyword evidence="3" id="KW-1185">Reference proteome</keyword>
<evidence type="ECO:0000313" key="3">
    <source>
        <dbReference type="Proteomes" id="UP000765509"/>
    </source>
</evidence>
<proteinExistence type="predicted"/>